<gene>
    <name evidence="9" type="ORF">SAMN05428957_101197</name>
</gene>
<keyword evidence="3" id="KW-1003">Cell membrane</keyword>
<dbReference type="SUPFAM" id="SSF161098">
    <property type="entry name" value="MetI-like"/>
    <property type="match status" value="1"/>
</dbReference>
<feature type="domain" description="ABC transmembrane type-1" evidence="8">
    <location>
        <begin position="13"/>
        <end position="217"/>
    </location>
</feature>
<evidence type="ECO:0000259" key="8">
    <source>
        <dbReference type="PROSITE" id="PS50928"/>
    </source>
</evidence>
<accession>A0A1G9P4Y3</accession>
<evidence type="ECO:0000256" key="2">
    <source>
        <dbReference type="ARBA" id="ARBA00022448"/>
    </source>
</evidence>
<evidence type="ECO:0000256" key="6">
    <source>
        <dbReference type="ARBA" id="ARBA00023136"/>
    </source>
</evidence>
<evidence type="ECO:0000313" key="10">
    <source>
        <dbReference type="Proteomes" id="UP000198552"/>
    </source>
</evidence>
<dbReference type="Proteomes" id="UP000198552">
    <property type="component" value="Unassembled WGS sequence"/>
</dbReference>
<proteinExistence type="inferred from homology"/>
<keyword evidence="5 7" id="KW-1133">Transmembrane helix</keyword>
<dbReference type="PANTHER" id="PTHR30183">
    <property type="entry name" value="MOLYBDENUM TRANSPORT SYSTEM PERMEASE PROTEIN MODB"/>
    <property type="match status" value="1"/>
</dbReference>
<reference evidence="10" key="1">
    <citation type="submission" date="2016-10" db="EMBL/GenBank/DDBJ databases">
        <authorList>
            <person name="Varghese N."/>
            <person name="Submissions S."/>
        </authorList>
    </citation>
    <scope>NUCLEOTIDE SEQUENCE [LARGE SCALE GENOMIC DNA]</scope>
    <source>
        <strain evidence="10">EPL6</strain>
    </source>
</reference>
<keyword evidence="6 7" id="KW-0472">Membrane</keyword>
<dbReference type="Pfam" id="PF00528">
    <property type="entry name" value="BPD_transp_1"/>
    <property type="match status" value="1"/>
</dbReference>
<dbReference type="STRING" id="1527607.SAMN05428957_101197"/>
<dbReference type="InterPro" id="IPR000515">
    <property type="entry name" value="MetI-like"/>
</dbReference>
<comment type="subcellular location">
    <subcellularLocation>
        <location evidence="1 7">Cell membrane</location>
        <topology evidence="1 7">Multi-pass membrane protein</topology>
    </subcellularLocation>
</comment>
<keyword evidence="10" id="KW-1185">Reference proteome</keyword>
<feature type="transmembrane region" description="Helical" evidence="7">
    <location>
        <begin position="194"/>
        <end position="217"/>
    </location>
</feature>
<dbReference type="GO" id="GO:0055085">
    <property type="term" value="P:transmembrane transport"/>
    <property type="evidence" value="ECO:0007669"/>
    <property type="project" value="InterPro"/>
</dbReference>
<evidence type="ECO:0000256" key="3">
    <source>
        <dbReference type="ARBA" id="ARBA00022475"/>
    </source>
</evidence>
<evidence type="ECO:0000256" key="4">
    <source>
        <dbReference type="ARBA" id="ARBA00022692"/>
    </source>
</evidence>
<dbReference type="InterPro" id="IPR035906">
    <property type="entry name" value="MetI-like_sf"/>
</dbReference>
<evidence type="ECO:0000256" key="7">
    <source>
        <dbReference type="RuleBase" id="RU363032"/>
    </source>
</evidence>
<name>A0A1G9P4Y3_9BURK</name>
<sequence length="223" mass="23184">MSVLGGGCQGNAIGLTAQVLAWALALHLTLGTLLAWLLARRPFAGRALLDALVTLPLVFPPIVLGYGLLLALGREGWLTAWLPAALQPQIVFSQTGLVVAAFVAGLPLMVKPAQAAFAGIAPRLREAAALLGHRPWAVFWRIDVPLARRGVAAGLVLALGRGLGEVGLSLMLGGNIAGRTETLSLAIYNHVLDGNLACANALSLLLGAVALAAFFILRRWGAL</sequence>
<keyword evidence="2 7" id="KW-0813">Transport</keyword>
<evidence type="ECO:0000256" key="1">
    <source>
        <dbReference type="ARBA" id="ARBA00004651"/>
    </source>
</evidence>
<feature type="transmembrane region" description="Helical" evidence="7">
    <location>
        <begin position="51"/>
        <end position="71"/>
    </location>
</feature>
<dbReference type="GO" id="GO:0005886">
    <property type="term" value="C:plasma membrane"/>
    <property type="evidence" value="ECO:0007669"/>
    <property type="project" value="UniProtKB-SubCell"/>
</dbReference>
<dbReference type="PANTHER" id="PTHR30183:SF3">
    <property type="entry name" value="MOLYBDENUM TRANSPORT SYSTEM PERMEASE PROTEIN MODB"/>
    <property type="match status" value="1"/>
</dbReference>
<evidence type="ECO:0000256" key="5">
    <source>
        <dbReference type="ARBA" id="ARBA00022989"/>
    </source>
</evidence>
<comment type="similarity">
    <text evidence="7">Belongs to the binding-protein-dependent transport system permease family.</text>
</comment>
<organism evidence="9 10">
    <name type="scientific">Oryzisolibacter propanilivorax</name>
    <dbReference type="NCBI Taxonomy" id="1527607"/>
    <lineage>
        <taxon>Bacteria</taxon>
        <taxon>Pseudomonadati</taxon>
        <taxon>Pseudomonadota</taxon>
        <taxon>Betaproteobacteria</taxon>
        <taxon>Burkholderiales</taxon>
        <taxon>Comamonadaceae</taxon>
        <taxon>Oryzisolibacter</taxon>
    </lineage>
</organism>
<protein>
    <submittedName>
        <fullName evidence="9">Molybdate transport system permease protein</fullName>
    </submittedName>
</protein>
<dbReference type="Gene3D" id="1.10.3720.10">
    <property type="entry name" value="MetI-like"/>
    <property type="match status" value="1"/>
</dbReference>
<dbReference type="EMBL" id="FNHP01000001">
    <property type="protein sequence ID" value="SDL93764.1"/>
    <property type="molecule type" value="Genomic_DNA"/>
</dbReference>
<dbReference type="AlphaFoldDB" id="A0A1G9P4Y3"/>
<feature type="transmembrane region" description="Helical" evidence="7">
    <location>
        <begin position="20"/>
        <end position="39"/>
    </location>
</feature>
<keyword evidence="4 7" id="KW-0812">Transmembrane</keyword>
<feature type="transmembrane region" description="Helical" evidence="7">
    <location>
        <begin position="91"/>
        <end position="110"/>
    </location>
</feature>
<evidence type="ECO:0000313" key="9">
    <source>
        <dbReference type="EMBL" id="SDL93764.1"/>
    </source>
</evidence>
<dbReference type="CDD" id="cd06261">
    <property type="entry name" value="TM_PBP2"/>
    <property type="match status" value="1"/>
</dbReference>
<dbReference type="PROSITE" id="PS50928">
    <property type="entry name" value="ABC_TM1"/>
    <property type="match status" value="1"/>
</dbReference>